<sequence length="131" mass="15775">MEVQILYEKKEEDCVNILLEYNGFVQYKFEYSMDIAFIDENSIELYKSKKKIDENPLEFIFKLILSYTDIKKFRIEIDALSNVEFLTFLKTFIFLLNKIQQHSFEIEHENGIEILHEKKIIYSTNIPIKSF</sequence>
<keyword evidence="2" id="KW-1185">Reference proteome</keyword>
<accession>A0A9P6L0X5</accession>
<evidence type="ECO:0000313" key="1">
    <source>
        <dbReference type="EMBL" id="KAF9765054.1"/>
    </source>
</evidence>
<dbReference type="EMBL" id="SBJO01000001">
    <property type="protein sequence ID" value="KAF9765054.1"/>
    <property type="molecule type" value="Genomic_DNA"/>
</dbReference>
<organism evidence="1 2">
    <name type="scientific">Nosema granulosis</name>
    <dbReference type="NCBI Taxonomy" id="83296"/>
    <lineage>
        <taxon>Eukaryota</taxon>
        <taxon>Fungi</taxon>
        <taxon>Fungi incertae sedis</taxon>
        <taxon>Microsporidia</taxon>
        <taxon>Nosematidae</taxon>
        <taxon>Nosema</taxon>
    </lineage>
</organism>
<reference evidence="1 2" key="1">
    <citation type="journal article" date="2020" name="Genome Biol. Evol.">
        <title>Comparative genomics of strictly vertically transmitted, feminizing microsporidia endosymbionts of amphipod crustaceans.</title>
        <authorList>
            <person name="Cormier A."/>
            <person name="Chebbi M.A."/>
            <person name="Giraud I."/>
            <person name="Wattier R."/>
            <person name="Teixeira M."/>
            <person name="Gilbert C."/>
            <person name="Rigaud T."/>
            <person name="Cordaux R."/>
        </authorList>
    </citation>
    <scope>NUCLEOTIDE SEQUENCE [LARGE SCALE GENOMIC DNA]</scope>
    <source>
        <strain evidence="1 2">Ou3-Ou53</strain>
    </source>
</reference>
<protein>
    <submittedName>
        <fullName evidence="1">Uncharacterized protein</fullName>
    </submittedName>
</protein>
<comment type="caution">
    <text evidence="1">The sequence shown here is derived from an EMBL/GenBank/DDBJ whole genome shotgun (WGS) entry which is preliminary data.</text>
</comment>
<proteinExistence type="predicted"/>
<dbReference type="AlphaFoldDB" id="A0A9P6L0X5"/>
<dbReference type="Proteomes" id="UP000740883">
    <property type="component" value="Unassembled WGS sequence"/>
</dbReference>
<name>A0A9P6L0X5_9MICR</name>
<gene>
    <name evidence="1" type="ORF">NGRA_0025</name>
</gene>
<evidence type="ECO:0000313" key="2">
    <source>
        <dbReference type="Proteomes" id="UP000740883"/>
    </source>
</evidence>